<dbReference type="InterPro" id="IPR007421">
    <property type="entry name" value="Schlafen_AlbA_2_dom"/>
</dbReference>
<dbReference type="AlphaFoldDB" id="A0A328FB09"/>
<accession>A0A328FB09</accession>
<dbReference type="EMBL" id="QLNI01000036">
    <property type="protein sequence ID" value="RAM00870.1"/>
    <property type="molecule type" value="Genomic_DNA"/>
</dbReference>
<dbReference type="OrthoDB" id="9798761at2"/>
<sequence>MNFEQPKPDSKKYSDLISEIQKGIIKIPKFQRDFVWSIDKTAKLLDSILKGYPIGTFILWQTDERINDIKNVGNLNIPPTPDGNKVQYVLDGQQRITSLFAAYLGAEIQKIGEKKTTDYNNIYVNLDVDIEENDEQVIAPEPIGDHFLSLSDVLNFMDRMTDIQNRFSKEHFKQIHAYSRAFDTYDFSTVLLRKEDIESAIEVFTRINTGGQTLTLFEIISAKTYDEKQQFDMQSKWGSLIKELKKIKYESISSAVVLSILSLVLSRTKECKRKTILSLNKQEIIDTWSKVISALKDSIDYFRTTYRIPVSHLLPYDSLLVPFAYFFYYKQDRPEAGQRKYLEEFFWRMSLSFRYSSSAESRLAQDIKRIDKILAGVRPEYSDIKIFLDSPQSLIDTNFSAGNSYCKAVICLLAYQEPKDFRDNSKVILDNSWLKVANSRNYHHFFPKAYLKGKTTLESNSLMNITLVSEHLNKRKIGAKAPSVYIGDFEVQNSEINTALNSHFIDIKGHGIESNDYKQFLTARAEKIFTHLKSRIELTHTEPANEEIEELILSGESESVEFKSTLRYDLRQKAVNKALEYVIAKTISAFLNSTGGNLFIGIDDNQNVLGLNDDISTLKKRDIDGFELQLVEVIKKYIGKEFSSHIKINFPEYDGQNICRISVSQSSRPVFVSFKDKENFFIRSGCSSQPLSREEQSIYEKEHWS</sequence>
<name>A0A328FB09_9BACT</name>
<feature type="domain" description="Schlafen AlbA-2" evidence="2">
    <location>
        <begin position="556"/>
        <end position="691"/>
    </location>
</feature>
<evidence type="ECO:0000313" key="3">
    <source>
        <dbReference type="EMBL" id="QBH14724.1"/>
    </source>
</evidence>
<gene>
    <name evidence="4" type="ORF">DO021_16520</name>
    <name evidence="3" type="ORF">EYB58_18460</name>
</gene>
<dbReference type="Proteomes" id="UP000293902">
    <property type="component" value="Chromosome"/>
</dbReference>
<dbReference type="InterPro" id="IPR038461">
    <property type="entry name" value="Schlafen_AlbA_2_dom_sf"/>
</dbReference>
<proteinExistence type="predicted"/>
<evidence type="ECO:0000313" key="4">
    <source>
        <dbReference type="EMBL" id="RAM00870.1"/>
    </source>
</evidence>
<dbReference type="PANTHER" id="PTHR37292">
    <property type="entry name" value="VNG6097C"/>
    <property type="match status" value="1"/>
</dbReference>
<organism evidence="4 5">
    <name type="scientific">Desulfobacter hydrogenophilus</name>
    <dbReference type="NCBI Taxonomy" id="2291"/>
    <lineage>
        <taxon>Bacteria</taxon>
        <taxon>Pseudomonadati</taxon>
        <taxon>Thermodesulfobacteriota</taxon>
        <taxon>Desulfobacteria</taxon>
        <taxon>Desulfobacterales</taxon>
        <taxon>Desulfobacteraceae</taxon>
        <taxon>Desulfobacter</taxon>
    </lineage>
</organism>
<evidence type="ECO:0000313" key="6">
    <source>
        <dbReference type="Proteomes" id="UP000293902"/>
    </source>
</evidence>
<reference evidence="3 6" key="2">
    <citation type="submission" date="2019-02" db="EMBL/GenBank/DDBJ databases">
        <title>Complete genome sequence of Desulfobacter hydrogenophilus AcRS1.</title>
        <authorList>
            <person name="Marietou A."/>
            <person name="Lund M.B."/>
            <person name="Marshall I.P.G."/>
            <person name="Schreiber L."/>
            <person name="Jorgensen B."/>
        </authorList>
    </citation>
    <scope>NUCLEOTIDE SEQUENCE [LARGE SCALE GENOMIC DNA]</scope>
    <source>
        <strain evidence="3 6">AcRS1</strain>
    </source>
</reference>
<protein>
    <submittedName>
        <fullName evidence="3">DUF262 domain-containing protein</fullName>
    </submittedName>
</protein>
<dbReference type="InterPro" id="IPR004919">
    <property type="entry name" value="GmrSD_N"/>
</dbReference>
<reference evidence="4 5" key="1">
    <citation type="submission" date="2018-06" db="EMBL/GenBank/DDBJ databases">
        <title>Complete Genome Sequence of Desulfobacter hydrogenophilus (DSM3380).</title>
        <authorList>
            <person name="Marietou A."/>
            <person name="Schreiber L."/>
            <person name="Marshall I."/>
            <person name="Jorgensen B."/>
        </authorList>
    </citation>
    <scope>NUCLEOTIDE SEQUENCE [LARGE SCALE GENOMIC DNA]</scope>
    <source>
        <strain evidence="4 5">DSM 3380</strain>
    </source>
</reference>
<dbReference type="Pfam" id="PF03235">
    <property type="entry name" value="GmrSD_N"/>
    <property type="match status" value="1"/>
</dbReference>
<dbReference type="Proteomes" id="UP000248798">
    <property type="component" value="Unassembled WGS sequence"/>
</dbReference>
<dbReference type="EMBL" id="CP036313">
    <property type="protein sequence ID" value="QBH14724.1"/>
    <property type="molecule type" value="Genomic_DNA"/>
</dbReference>
<evidence type="ECO:0000259" key="2">
    <source>
        <dbReference type="Pfam" id="PF04326"/>
    </source>
</evidence>
<evidence type="ECO:0000259" key="1">
    <source>
        <dbReference type="Pfam" id="PF03235"/>
    </source>
</evidence>
<evidence type="ECO:0000313" key="5">
    <source>
        <dbReference type="Proteomes" id="UP000248798"/>
    </source>
</evidence>
<keyword evidence="6" id="KW-1185">Reference proteome</keyword>
<dbReference type="RefSeq" id="WP_111958680.1">
    <property type="nucleotide sequence ID" value="NZ_CP036313.1"/>
</dbReference>
<dbReference type="Pfam" id="PF04326">
    <property type="entry name" value="SLFN_AlbA_2"/>
    <property type="match status" value="1"/>
</dbReference>
<dbReference type="Gene3D" id="3.30.950.30">
    <property type="entry name" value="Schlafen, AAA domain"/>
    <property type="match status" value="1"/>
</dbReference>
<feature type="domain" description="GmrSD restriction endonucleases N-terminal" evidence="1">
    <location>
        <begin position="14"/>
        <end position="223"/>
    </location>
</feature>
<dbReference type="PANTHER" id="PTHR37292:SF2">
    <property type="entry name" value="DUF262 DOMAIN-CONTAINING PROTEIN"/>
    <property type="match status" value="1"/>
</dbReference>